<dbReference type="GO" id="GO:0000139">
    <property type="term" value="C:Golgi membrane"/>
    <property type="evidence" value="ECO:0007669"/>
    <property type="project" value="UniProtKB-SubCell"/>
</dbReference>
<dbReference type="PANTHER" id="PTHR20961">
    <property type="entry name" value="GLYCOSYLTRANSFERASE"/>
    <property type="match status" value="1"/>
</dbReference>
<evidence type="ECO:0000256" key="4">
    <source>
        <dbReference type="ARBA" id="ARBA00022679"/>
    </source>
</evidence>
<sequence>MFENYKDHKKRNMKGGGGILGRHDAQKFGCNAMAKCLLFGVVVLSVLNPAVLPHSIFPRKWATDPVNIEEKPKFEASNSEHTKLTLRLIAKTEDQDGNKTTTGPEVSTSLPESNEKQEKAEEKIEIKDTERITRIDISMSSFDSQEKQKENELEKPLEKEPPTTRSNTPAESSETKQSQETSPSLSLNEIEKQGENNLTIDTDANQTSRNEKMQDSSPTTTEVIVNKSKLIYNSANPRYNICSIEGDIRVVPDASTIFIVSPTPLDPNSTTWKIKPYPRKWEFHTMEAISEMTIQQLTDANQARSCDVTHDLPAVVFSSARFMGNLFHDYTDMIYPLFLGTHRYNGEVKLLVKDYVAKSIEKYRPYLTRLSHYPIINLDTETSVHCFSSAQVGLENPGPLGYKFQNPQNDQAMQQFRHFIRESLSLERSEVEKGKKPRLLILLRKNTRAIINEDDVINMAKDVGFEVVTADVETTLDFPRIAHIVNSCDVLMGIHGAGLGNMLYLPTNGTVLQILPYGELKWVGRFDYGDPPRGFGLRYVEYEITLEESSLLEKYPRDHPVIADPQSIHKKGWQEVYVVYLYEQNVKLDSNRFRGTLEEVFQSYQ</sequence>
<dbReference type="Proteomes" id="UP001140206">
    <property type="component" value="Chromosome 2"/>
</dbReference>
<feature type="compositionally biased region" description="Basic and acidic residues" evidence="6">
    <location>
        <begin position="144"/>
        <end position="162"/>
    </location>
</feature>
<evidence type="ECO:0000256" key="7">
    <source>
        <dbReference type="SAM" id="Phobius"/>
    </source>
</evidence>
<accession>A0AAV8F5I6</accession>
<evidence type="ECO:0000259" key="8">
    <source>
        <dbReference type="Pfam" id="PF04577"/>
    </source>
</evidence>
<comment type="subcellular location">
    <subcellularLocation>
        <location evidence="1">Golgi apparatus membrane</location>
        <topology evidence="1">Single-pass type II membrane protein</topology>
    </subcellularLocation>
</comment>
<feature type="domain" description="Glycosyltransferase 61 catalytic" evidence="8">
    <location>
        <begin position="411"/>
        <end position="511"/>
    </location>
</feature>
<dbReference type="GO" id="GO:0016763">
    <property type="term" value="F:pentosyltransferase activity"/>
    <property type="evidence" value="ECO:0007669"/>
    <property type="project" value="UniProtKB-ARBA"/>
</dbReference>
<evidence type="ECO:0000256" key="5">
    <source>
        <dbReference type="ARBA" id="ARBA00023180"/>
    </source>
</evidence>
<keyword evidence="7" id="KW-0812">Transmembrane</keyword>
<comment type="pathway">
    <text evidence="2">Glycan metabolism.</text>
</comment>
<evidence type="ECO:0000256" key="1">
    <source>
        <dbReference type="ARBA" id="ARBA00004323"/>
    </source>
</evidence>
<evidence type="ECO:0000313" key="10">
    <source>
        <dbReference type="Proteomes" id="UP001140206"/>
    </source>
</evidence>
<evidence type="ECO:0000256" key="2">
    <source>
        <dbReference type="ARBA" id="ARBA00004881"/>
    </source>
</evidence>
<organism evidence="9 10">
    <name type="scientific">Rhynchospora pubera</name>
    <dbReference type="NCBI Taxonomy" id="906938"/>
    <lineage>
        <taxon>Eukaryota</taxon>
        <taxon>Viridiplantae</taxon>
        <taxon>Streptophyta</taxon>
        <taxon>Embryophyta</taxon>
        <taxon>Tracheophyta</taxon>
        <taxon>Spermatophyta</taxon>
        <taxon>Magnoliopsida</taxon>
        <taxon>Liliopsida</taxon>
        <taxon>Poales</taxon>
        <taxon>Cyperaceae</taxon>
        <taxon>Cyperoideae</taxon>
        <taxon>Rhynchosporeae</taxon>
        <taxon>Rhynchospora</taxon>
    </lineage>
</organism>
<feature type="compositionally biased region" description="Polar residues" evidence="6">
    <location>
        <begin position="195"/>
        <end position="208"/>
    </location>
</feature>
<dbReference type="InterPro" id="IPR049625">
    <property type="entry name" value="Glyco_transf_61_cat"/>
</dbReference>
<keyword evidence="4" id="KW-0808">Transferase</keyword>
<keyword evidence="10" id="KW-1185">Reference proteome</keyword>
<name>A0AAV8F5I6_9POAL</name>
<keyword evidence="5" id="KW-0325">Glycoprotein</keyword>
<evidence type="ECO:0000256" key="3">
    <source>
        <dbReference type="ARBA" id="ARBA00022676"/>
    </source>
</evidence>
<feature type="region of interest" description="Disordered" evidence="6">
    <location>
        <begin position="90"/>
        <end position="221"/>
    </location>
</feature>
<dbReference type="PANTHER" id="PTHR20961:SF5">
    <property type="entry name" value="GLYCOSYLTRANSFERASE-RELATED"/>
    <property type="match status" value="1"/>
</dbReference>
<feature type="compositionally biased region" description="Basic and acidic residues" evidence="6">
    <location>
        <begin position="113"/>
        <end position="134"/>
    </location>
</feature>
<keyword evidence="3" id="KW-0328">Glycosyltransferase</keyword>
<dbReference type="Pfam" id="PF04577">
    <property type="entry name" value="Glyco_transf_61"/>
    <property type="match status" value="1"/>
</dbReference>
<feature type="transmembrane region" description="Helical" evidence="7">
    <location>
        <begin position="32"/>
        <end position="52"/>
    </location>
</feature>
<comment type="caution">
    <text evidence="9">The sequence shown here is derived from an EMBL/GenBank/DDBJ whole genome shotgun (WGS) entry which is preliminary data.</text>
</comment>
<reference evidence="9" key="1">
    <citation type="submission" date="2022-08" db="EMBL/GenBank/DDBJ databases">
        <authorList>
            <person name="Marques A."/>
        </authorList>
    </citation>
    <scope>NUCLEOTIDE SEQUENCE</scope>
    <source>
        <strain evidence="9">RhyPub2mFocal</strain>
        <tissue evidence="9">Leaves</tissue>
    </source>
</reference>
<keyword evidence="7" id="KW-0472">Membrane</keyword>
<protein>
    <recommendedName>
        <fullName evidence="8">Glycosyltransferase 61 catalytic domain-containing protein</fullName>
    </recommendedName>
</protein>
<proteinExistence type="predicted"/>
<evidence type="ECO:0000313" key="9">
    <source>
        <dbReference type="EMBL" id="KAJ4788608.1"/>
    </source>
</evidence>
<gene>
    <name evidence="9" type="ORF">LUZ62_039854</name>
</gene>
<evidence type="ECO:0000256" key="6">
    <source>
        <dbReference type="SAM" id="MobiDB-lite"/>
    </source>
</evidence>
<feature type="compositionally biased region" description="Low complexity" evidence="6">
    <location>
        <begin position="171"/>
        <end position="184"/>
    </location>
</feature>
<dbReference type="InterPro" id="IPR007657">
    <property type="entry name" value="Glycosyltransferase_61"/>
</dbReference>
<dbReference type="AlphaFoldDB" id="A0AAV8F5I6"/>
<dbReference type="EMBL" id="JAMFTS010000002">
    <property type="protein sequence ID" value="KAJ4788608.1"/>
    <property type="molecule type" value="Genomic_DNA"/>
</dbReference>
<feature type="compositionally biased region" description="Polar residues" evidence="6">
    <location>
        <begin position="98"/>
        <end position="112"/>
    </location>
</feature>
<keyword evidence="7" id="KW-1133">Transmembrane helix</keyword>